<feature type="transmembrane region" description="Helical" evidence="1">
    <location>
        <begin position="326"/>
        <end position="347"/>
    </location>
</feature>
<dbReference type="Proteomes" id="UP000000547">
    <property type="component" value="Chromosome"/>
</dbReference>
<keyword evidence="1" id="KW-1133">Transmembrane helix</keyword>
<feature type="transmembrane region" description="Helical" evidence="1">
    <location>
        <begin position="200"/>
        <end position="230"/>
    </location>
</feature>
<feature type="transmembrane region" description="Helical" evidence="1">
    <location>
        <begin position="7"/>
        <end position="28"/>
    </location>
</feature>
<name>Q483D7_COLP3</name>
<dbReference type="EMBL" id="CP000083">
    <property type="protein sequence ID" value="AAZ26191.1"/>
    <property type="molecule type" value="Genomic_DNA"/>
</dbReference>
<evidence type="ECO:0000313" key="3">
    <source>
        <dbReference type="Proteomes" id="UP000000547"/>
    </source>
</evidence>
<gene>
    <name evidence="2" type="ordered locus">CPS_2103</name>
</gene>
<accession>Q483D7</accession>
<dbReference type="AlphaFoldDB" id="Q483D7"/>
<dbReference type="KEGG" id="cps:CPS_2103"/>
<keyword evidence="1" id="KW-0472">Membrane</keyword>
<feature type="transmembrane region" description="Helical" evidence="1">
    <location>
        <begin position="60"/>
        <end position="79"/>
    </location>
</feature>
<evidence type="ECO:0000256" key="1">
    <source>
        <dbReference type="SAM" id="Phobius"/>
    </source>
</evidence>
<organism evidence="2 3">
    <name type="scientific">Colwellia psychrerythraea (strain 34H / ATCC BAA-681)</name>
    <name type="common">Vibrio psychroerythus</name>
    <dbReference type="NCBI Taxonomy" id="167879"/>
    <lineage>
        <taxon>Bacteria</taxon>
        <taxon>Pseudomonadati</taxon>
        <taxon>Pseudomonadota</taxon>
        <taxon>Gammaproteobacteria</taxon>
        <taxon>Alteromonadales</taxon>
        <taxon>Colwelliaceae</taxon>
        <taxon>Colwellia</taxon>
    </lineage>
</organism>
<proteinExistence type="predicted"/>
<sequence>MLEKIKLANIIDFLFFILFIIAPFISFLAFRFPFISAVKEVTQVTIIVSLLLLIVKSGRIYKWGAVLALAFIYISFHFYNLLSSSLILDGARYQLGYMLIALLLYNARHMYTINVTTLIKIITIQVFLFAIVGVVEFFDERVITLFYGIEKQLIGNNQLAVGSRLISLALNPINFGVLCCLGLITLNYMNETHKVNKQIFFLLISLYFFCCALTLSRLSIICFILVFLLLLINRFNYFKNYFIFFILVISVIFTIYIDEILYSFGFFLDRVSGLSSLSAFTENSRIEHWKVAINTLNNQGVILFGLGVGSSNPTLSMGGILVENTLISFMIDFGVIGLLLLVMIILFSLVRLKKNITVYRISIPENKFIFFSILSMLFMSLGNDLHRNFPFSLYFWMFLYFPFSFYQKRTL</sequence>
<dbReference type="InterPro" id="IPR051533">
    <property type="entry name" value="WaaL-like"/>
</dbReference>
<dbReference type="PANTHER" id="PTHR37422:SF13">
    <property type="entry name" value="LIPOPOLYSACCHARIDE BIOSYNTHESIS PROTEIN PA4999-RELATED"/>
    <property type="match status" value="1"/>
</dbReference>
<dbReference type="RefSeq" id="WP_011042924.1">
    <property type="nucleotide sequence ID" value="NC_003910.7"/>
</dbReference>
<feature type="transmembrane region" description="Helical" evidence="1">
    <location>
        <begin position="242"/>
        <end position="268"/>
    </location>
</feature>
<feature type="transmembrane region" description="Helical" evidence="1">
    <location>
        <begin position="165"/>
        <end position="188"/>
    </location>
</feature>
<protein>
    <submittedName>
        <fullName evidence="2">Putative membrane protein</fullName>
    </submittedName>
</protein>
<feature type="transmembrane region" description="Helical" evidence="1">
    <location>
        <begin position="389"/>
        <end position="406"/>
    </location>
</feature>
<dbReference type="PANTHER" id="PTHR37422">
    <property type="entry name" value="TEICHURONIC ACID BIOSYNTHESIS PROTEIN TUAE"/>
    <property type="match status" value="1"/>
</dbReference>
<reference evidence="2" key="1">
    <citation type="journal article" date="2005" name="Proc. Natl. Acad. Sci. U.S.A.">
        <title>The psychrophilic lifestyle as revealed by the genome sequence of Colwellia psychrerythraea 34H through genomic and proteomic analyses.</title>
        <authorList>
            <person name="Methe B.A."/>
            <person name="Nelson K.E."/>
            <person name="Deming J.W."/>
            <person name="Momen B."/>
            <person name="Melamud E."/>
            <person name="Zhang X."/>
            <person name="Moult J."/>
            <person name="Madupu R."/>
            <person name="Nelson W.C."/>
            <person name="Dodson R.J."/>
            <person name="Brinkac L.M."/>
            <person name="Daugherty S.C."/>
            <person name="Durkin A.S."/>
            <person name="DeBoy R.T."/>
            <person name="Kolonay J.F."/>
            <person name="Sullivan S.A."/>
            <person name="Zhou L."/>
            <person name="Davidsen T.M."/>
            <person name="Wu M."/>
            <person name="Huston A.L."/>
            <person name="Lewis M."/>
            <person name="Weaver B."/>
            <person name="Weidman J.F."/>
            <person name="Khouri H."/>
            <person name="Utterback T.R."/>
            <person name="Feldblyum T.V."/>
            <person name="Fraser C.M."/>
        </authorList>
    </citation>
    <scope>NUCLEOTIDE SEQUENCE [LARGE SCALE GENOMIC DNA]</scope>
    <source>
        <strain evidence="2">34H</strain>
    </source>
</reference>
<feature type="transmembrane region" description="Helical" evidence="1">
    <location>
        <begin position="119"/>
        <end position="138"/>
    </location>
</feature>
<evidence type="ECO:0000313" key="2">
    <source>
        <dbReference type="EMBL" id="AAZ26191.1"/>
    </source>
</evidence>
<dbReference type="STRING" id="167879.CPS_2103"/>
<keyword evidence="1" id="KW-0812">Transmembrane</keyword>
<dbReference type="HOGENOM" id="CLU_668528_0_0_6"/>